<dbReference type="InterPro" id="IPR019956">
    <property type="entry name" value="Ubiquitin_dom"/>
</dbReference>
<evidence type="ECO:0000259" key="3">
    <source>
        <dbReference type="PROSITE" id="PS50053"/>
    </source>
</evidence>
<dbReference type="CDD" id="cd16106">
    <property type="entry name" value="Ubl_Dsk2p_like"/>
    <property type="match status" value="1"/>
</dbReference>
<dbReference type="OrthoDB" id="267397at2759"/>
<dbReference type="AlphaFoldDB" id="A0A9P7V9Z8"/>
<dbReference type="Gene3D" id="3.10.20.90">
    <property type="entry name" value="Phosphatidylinositol 3-kinase Catalytic Subunit, Chain A, domain 1"/>
    <property type="match status" value="1"/>
</dbReference>
<evidence type="ECO:0008006" key="6">
    <source>
        <dbReference type="Google" id="ProtNLM"/>
    </source>
</evidence>
<evidence type="ECO:0000313" key="5">
    <source>
        <dbReference type="Proteomes" id="UP000790833"/>
    </source>
</evidence>
<dbReference type="InterPro" id="IPR015940">
    <property type="entry name" value="UBA"/>
</dbReference>
<dbReference type="FunFam" id="1.10.8.10:FF:000024">
    <property type="entry name" value="Ubiquitin domain-containing protein DSK2"/>
    <property type="match status" value="1"/>
</dbReference>
<dbReference type="InterPro" id="IPR029071">
    <property type="entry name" value="Ubiquitin-like_domsf"/>
</dbReference>
<feature type="domain" description="Ubiquitin-like" evidence="3">
    <location>
        <begin position="6"/>
        <end position="81"/>
    </location>
</feature>
<dbReference type="CDD" id="cd14324">
    <property type="entry name" value="UBA_Dsk2p_like"/>
    <property type="match status" value="1"/>
</dbReference>
<sequence length="339" mass="35532">MSTDKISIHIKGSGSAKYDFEIDPTITVLELKELISEPASVTSDCQRLIYSGKVLKDTETIASYKVQSGHTIHLVKRNASAASASAPGTATASNTTGAATTNTSETNNNVPSNIAAGVGAFNPMADLTGARYAGFGAHLPQFDASMFNDADPDQITNMMSNPQFQQSLNAMLDNPQMLDYMINLNPQLRAMGPQVREYFQSPMARQLLTNPEAMRSMMSLQRALGGGAGGAGGASAFPAPGNTTASEDTTSSGAQANAGSAQANPFASLGSLFPPAGGFDFPSASPAAPADTRPPEERFETQLGQLNDMGFYDFDQNVAALRRTGGSVQGAIEYLLNNP</sequence>
<feature type="domain" description="UBA" evidence="2">
    <location>
        <begin position="294"/>
        <end position="338"/>
    </location>
</feature>
<dbReference type="InterPro" id="IPR006636">
    <property type="entry name" value="STI1_HS-bd"/>
</dbReference>
<dbReference type="RefSeq" id="XP_043049477.1">
    <property type="nucleotide sequence ID" value="XM_043195772.1"/>
</dbReference>
<accession>A0A9P7V9Z8</accession>
<dbReference type="GO" id="GO:0006511">
    <property type="term" value="P:ubiquitin-dependent protein catabolic process"/>
    <property type="evidence" value="ECO:0007669"/>
    <property type="project" value="TreeGrafter"/>
</dbReference>
<comment type="caution">
    <text evidence="4">The sequence shown here is derived from an EMBL/GenBank/DDBJ whole genome shotgun (WGS) entry which is preliminary data.</text>
</comment>
<feature type="region of interest" description="Disordered" evidence="1">
    <location>
        <begin position="229"/>
        <end position="261"/>
    </location>
</feature>
<reference evidence="4" key="1">
    <citation type="submission" date="2021-03" db="EMBL/GenBank/DDBJ databases">
        <authorList>
            <person name="Palmer J.M."/>
        </authorList>
    </citation>
    <scope>NUCLEOTIDE SEQUENCE</scope>
    <source>
        <strain evidence="4">ARV_011</strain>
    </source>
</reference>
<dbReference type="SMART" id="SM00213">
    <property type="entry name" value="UBQ"/>
    <property type="match status" value="1"/>
</dbReference>
<feature type="region of interest" description="Disordered" evidence="1">
    <location>
        <begin position="83"/>
        <end position="110"/>
    </location>
</feature>
<dbReference type="SMART" id="SM00165">
    <property type="entry name" value="UBA"/>
    <property type="match status" value="1"/>
</dbReference>
<evidence type="ECO:0000259" key="2">
    <source>
        <dbReference type="PROSITE" id="PS50030"/>
    </source>
</evidence>
<dbReference type="GO" id="GO:0031593">
    <property type="term" value="F:polyubiquitin modification-dependent protein binding"/>
    <property type="evidence" value="ECO:0007669"/>
    <property type="project" value="TreeGrafter"/>
</dbReference>
<dbReference type="EMBL" id="JAHMUF010000009">
    <property type="protein sequence ID" value="KAG7193930.1"/>
    <property type="molecule type" value="Genomic_DNA"/>
</dbReference>
<dbReference type="PANTHER" id="PTHR10677">
    <property type="entry name" value="UBIQUILIN"/>
    <property type="match status" value="1"/>
</dbReference>
<dbReference type="GeneID" id="66118503"/>
<name>A0A9P7V9Z8_9ASCO</name>
<proteinExistence type="predicted"/>
<dbReference type="Pfam" id="PF00240">
    <property type="entry name" value="ubiquitin"/>
    <property type="match status" value="1"/>
</dbReference>
<dbReference type="Pfam" id="PF23195">
    <property type="entry name" value="UBQLN1"/>
    <property type="match status" value="1"/>
</dbReference>
<dbReference type="Proteomes" id="UP000790833">
    <property type="component" value="Unassembled WGS sequence"/>
</dbReference>
<keyword evidence="5" id="KW-1185">Reference proteome</keyword>
<dbReference type="PANTHER" id="PTHR10677:SF3">
    <property type="entry name" value="FI07626P-RELATED"/>
    <property type="match status" value="1"/>
</dbReference>
<dbReference type="InterPro" id="IPR015496">
    <property type="entry name" value="Ubiquilin"/>
</dbReference>
<dbReference type="InterPro" id="IPR000626">
    <property type="entry name" value="Ubiquitin-like_dom"/>
</dbReference>
<feature type="compositionally biased region" description="Low complexity" evidence="1">
    <location>
        <begin position="251"/>
        <end position="261"/>
    </location>
</feature>
<evidence type="ECO:0000256" key="1">
    <source>
        <dbReference type="SAM" id="MobiDB-lite"/>
    </source>
</evidence>
<dbReference type="PROSITE" id="PS50053">
    <property type="entry name" value="UBIQUITIN_2"/>
    <property type="match status" value="1"/>
</dbReference>
<dbReference type="PRINTS" id="PR00348">
    <property type="entry name" value="UBIQUITIN"/>
</dbReference>
<organism evidence="4 5">
    <name type="scientific">Scheffersomyces spartinae</name>
    <dbReference type="NCBI Taxonomy" id="45513"/>
    <lineage>
        <taxon>Eukaryota</taxon>
        <taxon>Fungi</taxon>
        <taxon>Dikarya</taxon>
        <taxon>Ascomycota</taxon>
        <taxon>Saccharomycotina</taxon>
        <taxon>Pichiomycetes</taxon>
        <taxon>Debaryomycetaceae</taxon>
        <taxon>Scheffersomyces</taxon>
    </lineage>
</organism>
<gene>
    <name evidence="4" type="ORF">KQ657_005129</name>
</gene>
<dbReference type="Pfam" id="PF00627">
    <property type="entry name" value="UBA"/>
    <property type="match status" value="1"/>
</dbReference>
<dbReference type="PROSITE" id="PS50030">
    <property type="entry name" value="UBA"/>
    <property type="match status" value="1"/>
</dbReference>
<dbReference type="Gene3D" id="1.10.8.10">
    <property type="entry name" value="DNA helicase RuvA subunit, C-terminal domain"/>
    <property type="match status" value="1"/>
</dbReference>
<dbReference type="SUPFAM" id="SSF54236">
    <property type="entry name" value="Ubiquitin-like"/>
    <property type="match status" value="1"/>
</dbReference>
<dbReference type="SUPFAM" id="SSF46934">
    <property type="entry name" value="UBA-like"/>
    <property type="match status" value="1"/>
</dbReference>
<dbReference type="InterPro" id="IPR009060">
    <property type="entry name" value="UBA-like_sf"/>
</dbReference>
<dbReference type="SMART" id="SM00727">
    <property type="entry name" value="STI1"/>
    <property type="match status" value="2"/>
</dbReference>
<evidence type="ECO:0000313" key="4">
    <source>
        <dbReference type="EMBL" id="KAG7193930.1"/>
    </source>
</evidence>
<protein>
    <recommendedName>
        <fullName evidence="6">Ubiquitin domain-containing protein DSK2</fullName>
    </recommendedName>
</protein>
<dbReference type="GO" id="GO:0005829">
    <property type="term" value="C:cytosol"/>
    <property type="evidence" value="ECO:0007669"/>
    <property type="project" value="TreeGrafter"/>
</dbReference>